<dbReference type="PANTHER" id="PTHR33480">
    <property type="entry name" value="SET DOMAIN-CONTAINING PROTEIN-RELATED"/>
    <property type="match status" value="1"/>
</dbReference>
<comment type="caution">
    <text evidence="2">The sequence shown here is derived from an EMBL/GenBank/DDBJ whole genome shotgun (WGS) entry which is preliminary data.</text>
</comment>
<reference evidence="2" key="1">
    <citation type="journal article" date="2023" name="Insect Mol. Biol.">
        <title>Genome sequencing provides insights into the evolution of gene families encoding plant cell wall-degrading enzymes in longhorned beetles.</title>
        <authorList>
            <person name="Shin N.R."/>
            <person name="Okamura Y."/>
            <person name="Kirsch R."/>
            <person name="Pauchet Y."/>
        </authorList>
    </citation>
    <scope>NUCLEOTIDE SEQUENCE</scope>
    <source>
        <strain evidence="2">MMC_N1</strain>
    </source>
</reference>
<protein>
    <submittedName>
        <fullName evidence="2">Uncharacterized protein</fullName>
    </submittedName>
</protein>
<accession>A0ABQ9IV61</accession>
<gene>
    <name evidence="2" type="ORF">NQ317_002528</name>
</gene>
<proteinExistence type="predicted"/>
<feature type="region of interest" description="Disordered" evidence="1">
    <location>
        <begin position="1"/>
        <end position="23"/>
    </location>
</feature>
<dbReference type="EMBL" id="JAPWTJ010002349">
    <property type="protein sequence ID" value="KAJ8966518.1"/>
    <property type="molecule type" value="Genomic_DNA"/>
</dbReference>
<evidence type="ECO:0000313" key="2">
    <source>
        <dbReference type="EMBL" id="KAJ8966518.1"/>
    </source>
</evidence>
<evidence type="ECO:0000256" key="1">
    <source>
        <dbReference type="SAM" id="MobiDB-lite"/>
    </source>
</evidence>
<feature type="compositionally biased region" description="Polar residues" evidence="1">
    <location>
        <begin position="1"/>
        <end position="13"/>
    </location>
</feature>
<organism evidence="2 3">
    <name type="scientific">Molorchus minor</name>
    <dbReference type="NCBI Taxonomy" id="1323400"/>
    <lineage>
        <taxon>Eukaryota</taxon>
        <taxon>Metazoa</taxon>
        <taxon>Ecdysozoa</taxon>
        <taxon>Arthropoda</taxon>
        <taxon>Hexapoda</taxon>
        <taxon>Insecta</taxon>
        <taxon>Pterygota</taxon>
        <taxon>Neoptera</taxon>
        <taxon>Endopterygota</taxon>
        <taxon>Coleoptera</taxon>
        <taxon>Polyphaga</taxon>
        <taxon>Cucujiformia</taxon>
        <taxon>Chrysomeloidea</taxon>
        <taxon>Cerambycidae</taxon>
        <taxon>Lamiinae</taxon>
        <taxon>Monochamini</taxon>
        <taxon>Molorchus</taxon>
    </lineage>
</organism>
<name>A0ABQ9IV61_9CUCU</name>
<dbReference type="Proteomes" id="UP001162164">
    <property type="component" value="Unassembled WGS sequence"/>
</dbReference>
<evidence type="ECO:0000313" key="3">
    <source>
        <dbReference type="Proteomes" id="UP001162164"/>
    </source>
</evidence>
<sequence length="483" mass="56013">MGNSLVSKIASENRTQHQRSQKSDFLKTQDIQRLYHELGCEMKIYMEPLLISFDKTKWMMLTKATLVHIMVFNRRRPGDVEKSQLTEYATLQTVPSECLEMIDDKKKRLAMTYGRYITRGKLNSPSPLLVSDIDMSAIKVILKYRRDAKVEDNNPYLFAQPAGTATRFVSAGLAPKEFCLQKGLHNVNVTATKMRKHLATVTGNLEHEKVNMVILLNAIGEESSTSNQNKELIRIEPCYENQLRDDINRLSDSENNIQLPIASEGYVTPQESDDDVDTISYEPDLSTITEVDTSQEDTSNICMKQKPEKKIKSVQQSRYGMRRIGTKFTWTTPERKEARRMFKRYLERSNDIPSLETCEEFKSNSDALSGRSSVQIRAWIRAEQKRISNRDSNKTCSEWTTPTKKLCRERFKNFYKTHIYPDYSELQDAIDTEPLLSDTTTIKLRSHLQHDYKYVEKKEKSMKISNSYVQINVFLLGYFLLKY</sequence>
<keyword evidence="3" id="KW-1185">Reference proteome</keyword>